<feature type="domain" description="PAS" evidence="4">
    <location>
        <begin position="210"/>
        <end position="268"/>
    </location>
</feature>
<proteinExistence type="predicted"/>
<dbReference type="InterPro" id="IPR025943">
    <property type="entry name" value="Sigma_54_int_dom_ATP-bd_2"/>
</dbReference>
<dbReference type="SUPFAM" id="SSF52540">
    <property type="entry name" value="P-loop containing nucleoside triphosphate hydrolases"/>
    <property type="match status" value="1"/>
</dbReference>
<dbReference type="PROSITE" id="PS50045">
    <property type="entry name" value="SIGMA54_INTERACT_4"/>
    <property type="match status" value="1"/>
</dbReference>
<dbReference type="Gene3D" id="3.40.50.300">
    <property type="entry name" value="P-loop containing nucleotide triphosphate hydrolases"/>
    <property type="match status" value="1"/>
</dbReference>
<dbReference type="InterPro" id="IPR027417">
    <property type="entry name" value="P-loop_NTPase"/>
</dbReference>
<feature type="domain" description="Sigma-54 factor interaction" evidence="3">
    <location>
        <begin position="337"/>
        <end position="563"/>
    </location>
</feature>
<reference evidence="5 6" key="1">
    <citation type="submission" date="2020-02" db="EMBL/GenBank/DDBJ databases">
        <title>Bacillus aquiflavi sp. nov., isolated from yellow water of strong flavor Chinese baijiu in Yibin region of China.</title>
        <authorList>
            <person name="Xie J."/>
        </authorList>
    </citation>
    <scope>NUCLEOTIDE SEQUENCE [LARGE SCALE GENOMIC DNA]</scope>
    <source>
        <strain evidence="5 6">SA4</strain>
    </source>
</reference>
<evidence type="ECO:0000259" key="3">
    <source>
        <dbReference type="PROSITE" id="PS50045"/>
    </source>
</evidence>
<dbReference type="InterPro" id="IPR036388">
    <property type="entry name" value="WH-like_DNA-bd_sf"/>
</dbReference>
<evidence type="ECO:0000256" key="2">
    <source>
        <dbReference type="ARBA" id="ARBA00022840"/>
    </source>
</evidence>
<dbReference type="AlphaFoldDB" id="A0A6M0Q8R6"/>
<dbReference type="InterPro" id="IPR002078">
    <property type="entry name" value="Sigma_54_int"/>
</dbReference>
<dbReference type="SMART" id="SM00091">
    <property type="entry name" value="PAS"/>
    <property type="match status" value="1"/>
</dbReference>
<organism evidence="5 6">
    <name type="scientific">Bacillus mesophilus</name>
    <dbReference type="NCBI Taxonomy" id="1808955"/>
    <lineage>
        <taxon>Bacteria</taxon>
        <taxon>Bacillati</taxon>
        <taxon>Bacillota</taxon>
        <taxon>Bacilli</taxon>
        <taxon>Bacillales</taxon>
        <taxon>Bacillaceae</taxon>
        <taxon>Bacillus</taxon>
    </lineage>
</organism>
<evidence type="ECO:0000313" key="6">
    <source>
        <dbReference type="Proteomes" id="UP000481043"/>
    </source>
</evidence>
<dbReference type="Gene3D" id="3.30.450.20">
    <property type="entry name" value="PAS domain"/>
    <property type="match status" value="1"/>
</dbReference>
<dbReference type="CDD" id="cd00009">
    <property type="entry name" value="AAA"/>
    <property type="match status" value="1"/>
</dbReference>
<dbReference type="FunFam" id="3.40.50.300:FF:000006">
    <property type="entry name" value="DNA-binding transcriptional regulator NtrC"/>
    <property type="match status" value="1"/>
</dbReference>
<dbReference type="Gene3D" id="1.10.10.10">
    <property type="entry name" value="Winged helix-like DNA-binding domain superfamily/Winged helix DNA-binding domain"/>
    <property type="match status" value="1"/>
</dbReference>
<dbReference type="Pfam" id="PF25601">
    <property type="entry name" value="AAA_lid_14"/>
    <property type="match status" value="1"/>
</dbReference>
<accession>A0A6M0Q8R6</accession>
<dbReference type="Gene3D" id="1.10.8.60">
    <property type="match status" value="1"/>
</dbReference>
<dbReference type="InterPro" id="IPR013668">
    <property type="entry name" value="RNase_R_HTH_12"/>
</dbReference>
<protein>
    <submittedName>
        <fullName evidence="5">PAS domain-containing protein</fullName>
    </submittedName>
</protein>
<dbReference type="GO" id="GO:0006355">
    <property type="term" value="P:regulation of DNA-templated transcription"/>
    <property type="evidence" value="ECO:0007669"/>
    <property type="project" value="InterPro"/>
</dbReference>
<dbReference type="InterPro" id="IPR013767">
    <property type="entry name" value="PAS_fold"/>
</dbReference>
<dbReference type="Pfam" id="PF00989">
    <property type="entry name" value="PAS"/>
    <property type="match status" value="1"/>
</dbReference>
<keyword evidence="2" id="KW-0067">ATP-binding</keyword>
<gene>
    <name evidence="5" type="ORF">G4D63_13525</name>
</gene>
<dbReference type="NCBIfam" id="TIGR00229">
    <property type="entry name" value="sensory_box"/>
    <property type="match status" value="1"/>
</dbReference>
<dbReference type="InterPro" id="IPR035965">
    <property type="entry name" value="PAS-like_dom_sf"/>
</dbReference>
<dbReference type="InterPro" id="IPR058031">
    <property type="entry name" value="AAA_lid_NorR"/>
</dbReference>
<dbReference type="PANTHER" id="PTHR32071">
    <property type="entry name" value="TRANSCRIPTIONAL REGULATORY PROTEIN"/>
    <property type="match status" value="1"/>
</dbReference>
<keyword evidence="1" id="KW-0547">Nucleotide-binding</keyword>
<dbReference type="EMBL" id="JAAIWM010000004">
    <property type="protein sequence ID" value="NEY72752.1"/>
    <property type="molecule type" value="Genomic_DNA"/>
</dbReference>
<evidence type="ECO:0000313" key="5">
    <source>
        <dbReference type="EMBL" id="NEY72752.1"/>
    </source>
</evidence>
<sequence length="678" mass="76347">MRKKKLVLLAGSKETRRALTEQLNDILGDFIEIESFSSEEGLPSLLENELVIYSSYLIENEVQHIIGDGCEIIISRRTINYRYIDQLLALPYGTHVLYVNDVPETVSESITTLMNLGIDHIVYHPYYIGKKDAPPLEIAVSPGEMELVPRSISKVINIGVRLIDITTIMTVLGKLQLPTELGWAVSDKYTKRIIDLSRKLTKVNLEANVLNRHLKKVVDGVNDGILAVDLKGKITVFNEVVGQMIGVSPDFAIGKHINTVVKNQELLHFIFNHKDDEDYLYFTLNQFNVMVYRFYMKFEHSIVATFKNVDETIKMEKVTRRELVTKGYVAKYNFDSIIGHSAALIGTKKVAKKLAKTELPLLIQGENGTGKELFASAIHNHSSRQNGPYLAVNCSALPEDLLESELFGYEEGAFTGAKKGGKKGLFEQADGGTILLDEIGDISIKLQARLLRVLQEMEIRRVGGNKNIPIDVRVISATNKNLSRMIDDGTFREDLYHRLKVLSLQIPPLRERSTDIPLLAEMFILQNGHTDIDVEPAVVKMLIQYKWNGNIRELKNTILYMLAVCDGKTITVDDLPNEVSSKREKATNPFTQGKDNILDKKDYYTILDCIYTINNKGVPASRVKITEEAEKTENPLTEQQIRLRLKELAEMGYVSIGRGRSGTKITEEGISYLSVNLL</sequence>
<dbReference type="PROSITE" id="PS50112">
    <property type="entry name" value="PAS"/>
    <property type="match status" value="1"/>
</dbReference>
<dbReference type="GO" id="GO:0005524">
    <property type="term" value="F:ATP binding"/>
    <property type="evidence" value="ECO:0007669"/>
    <property type="project" value="UniProtKB-KW"/>
</dbReference>
<dbReference type="CDD" id="cd00130">
    <property type="entry name" value="PAS"/>
    <property type="match status" value="1"/>
</dbReference>
<dbReference type="Pfam" id="PF00158">
    <property type="entry name" value="Sigma54_activat"/>
    <property type="match status" value="1"/>
</dbReference>
<dbReference type="InterPro" id="IPR000014">
    <property type="entry name" value="PAS"/>
</dbReference>
<dbReference type="InterPro" id="IPR003593">
    <property type="entry name" value="AAA+_ATPase"/>
</dbReference>
<dbReference type="Pfam" id="PF08461">
    <property type="entry name" value="WHD_RNase_R"/>
    <property type="match status" value="1"/>
</dbReference>
<evidence type="ECO:0000259" key="4">
    <source>
        <dbReference type="PROSITE" id="PS50112"/>
    </source>
</evidence>
<evidence type="ECO:0000256" key="1">
    <source>
        <dbReference type="ARBA" id="ARBA00022741"/>
    </source>
</evidence>
<keyword evidence="6" id="KW-1185">Reference proteome</keyword>
<dbReference type="SMART" id="SM00382">
    <property type="entry name" value="AAA"/>
    <property type="match status" value="1"/>
</dbReference>
<dbReference type="RefSeq" id="WP_163180201.1">
    <property type="nucleotide sequence ID" value="NZ_JAAIWM010000004.1"/>
</dbReference>
<name>A0A6M0Q8R6_9BACI</name>
<dbReference type="Proteomes" id="UP000481043">
    <property type="component" value="Unassembled WGS sequence"/>
</dbReference>
<dbReference type="SUPFAM" id="SSF55785">
    <property type="entry name" value="PYP-like sensor domain (PAS domain)"/>
    <property type="match status" value="1"/>
</dbReference>
<comment type="caution">
    <text evidence="5">The sequence shown here is derived from an EMBL/GenBank/DDBJ whole genome shotgun (WGS) entry which is preliminary data.</text>
</comment>
<dbReference type="PROSITE" id="PS00676">
    <property type="entry name" value="SIGMA54_INTERACT_2"/>
    <property type="match status" value="1"/>
</dbReference>